<keyword evidence="4" id="KW-0238">DNA-binding</keyword>
<dbReference type="Gene3D" id="6.10.250.690">
    <property type="match status" value="1"/>
</dbReference>
<dbReference type="InterPro" id="IPR001789">
    <property type="entry name" value="Sig_transdc_resp-reg_receiver"/>
</dbReference>
<proteinExistence type="predicted"/>
<feature type="domain" description="Response regulatory" evidence="6">
    <location>
        <begin position="6"/>
        <end position="119"/>
    </location>
</feature>
<dbReference type="InterPro" id="IPR039420">
    <property type="entry name" value="WalR-like"/>
</dbReference>
<dbReference type="Gene3D" id="3.40.50.2300">
    <property type="match status" value="1"/>
</dbReference>
<dbReference type="GO" id="GO:0000156">
    <property type="term" value="F:phosphorelay response regulator activity"/>
    <property type="evidence" value="ECO:0007669"/>
    <property type="project" value="TreeGrafter"/>
</dbReference>
<keyword evidence="1" id="KW-0597">Phosphoprotein</keyword>
<evidence type="ECO:0000259" key="6">
    <source>
        <dbReference type="PROSITE" id="PS50110"/>
    </source>
</evidence>
<dbReference type="PANTHER" id="PTHR48111">
    <property type="entry name" value="REGULATOR OF RPOS"/>
    <property type="match status" value="1"/>
</dbReference>
<dbReference type="GO" id="GO:0005829">
    <property type="term" value="C:cytosol"/>
    <property type="evidence" value="ECO:0007669"/>
    <property type="project" value="TreeGrafter"/>
</dbReference>
<keyword evidence="5" id="KW-0804">Transcription</keyword>
<keyword evidence="2" id="KW-0902">Two-component regulatory system</keyword>
<protein>
    <submittedName>
        <fullName evidence="8">Transcriptional regulatory protein SrrA</fullName>
    </submittedName>
</protein>
<evidence type="ECO:0000256" key="5">
    <source>
        <dbReference type="ARBA" id="ARBA00023163"/>
    </source>
</evidence>
<name>A0A645GN77_9ZZZZ</name>
<dbReference type="PANTHER" id="PTHR48111:SF21">
    <property type="entry name" value="DNA-BINDING DUAL MASTER TRANSCRIPTIONAL REGULATOR RPAA"/>
    <property type="match status" value="1"/>
</dbReference>
<evidence type="ECO:0000256" key="1">
    <source>
        <dbReference type="ARBA" id="ARBA00022553"/>
    </source>
</evidence>
<dbReference type="GO" id="GO:0000976">
    <property type="term" value="F:transcription cis-regulatory region binding"/>
    <property type="evidence" value="ECO:0007669"/>
    <property type="project" value="TreeGrafter"/>
</dbReference>
<sequence length="231" mass="26624">MEETKRILIVDDDKNICKLMELYLGNAGYITVCCHDGSSALDYISKGHYDLVILDLMLPAINGWEVCRLIKMEKDIPVIMVTARDMIDDKVNGFDAGADDYVVKPFEPKELLARVKVRMKNTAPTEHKQNSRPINVDNLIVDINKYEVKLNNEIVNLKPKEIQLLYFLLANKNIVFTREQLLEKIWDYTFMGDTRTVDVHIKCIREKLGSGSKIWEIKTVWGVGYKLEVNE</sequence>
<keyword evidence="3" id="KW-0805">Transcription regulation</keyword>
<evidence type="ECO:0000256" key="3">
    <source>
        <dbReference type="ARBA" id="ARBA00023015"/>
    </source>
</evidence>
<dbReference type="InterPro" id="IPR011006">
    <property type="entry name" value="CheY-like_superfamily"/>
</dbReference>
<dbReference type="GO" id="GO:0032993">
    <property type="term" value="C:protein-DNA complex"/>
    <property type="evidence" value="ECO:0007669"/>
    <property type="project" value="TreeGrafter"/>
</dbReference>
<gene>
    <name evidence="8" type="primary">srrA_81</name>
    <name evidence="8" type="ORF">SDC9_175748</name>
</gene>
<dbReference type="PROSITE" id="PS50110">
    <property type="entry name" value="RESPONSE_REGULATORY"/>
    <property type="match status" value="1"/>
</dbReference>
<dbReference type="CDD" id="cd00383">
    <property type="entry name" value="trans_reg_C"/>
    <property type="match status" value="1"/>
</dbReference>
<dbReference type="Pfam" id="PF00486">
    <property type="entry name" value="Trans_reg_C"/>
    <property type="match status" value="1"/>
</dbReference>
<dbReference type="Pfam" id="PF00072">
    <property type="entry name" value="Response_reg"/>
    <property type="match status" value="1"/>
</dbReference>
<dbReference type="SMART" id="SM00862">
    <property type="entry name" value="Trans_reg_C"/>
    <property type="match status" value="1"/>
</dbReference>
<dbReference type="SMART" id="SM00448">
    <property type="entry name" value="REC"/>
    <property type="match status" value="1"/>
</dbReference>
<evidence type="ECO:0000256" key="2">
    <source>
        <dbReference type="ARBA" id="ARBA00023012"/>
    </source>
</evidence>
<dbReference type="GO" id="GO:0006355">
    <property type="term" value="P:regulation of DNA-templated transcription"/>
    <property type="evidence" value="ECO:0007669"/>
    <property type="project" value="InterPro"/>
</dbReference>
<dbReference type="Gene3D" id="1.10.10.10">
    <property type="entry name" value="Winged helix-like DNA-binding domain superfamily/Winged helix DNA-binding domain"/>
    <property type="match status" value="1"/>
</dbReference>
<accession>A0A645GN77</accession>
<feature type="domain" description="OmpR/PhoB-type" evidence="7">
    <location>
        <begin position="131"/>
        <end position="229"/>
    </location>
</feature>
<dbReference type="CDD" id="cd17574">
    <property type="entry name" value="REC_OmpR"/>
    <property type="match status" value="1"/>
</dbReference>
<dbReference type="EMBL" id="VSSQ01078542">
    <property type="protein sequence ID" value="MPN28307.1"/>
    <property type="molecule type" value="Genomic_DNA"/>
</dbReference>
<evidence type="ECO:0000259" key="7">
    <source>
        <dbReference type="PROSITE" id="PS51755"/>
    </source>
</evidence>
<dbReference type="PROSITE" id="PS51755">
    <property type="entry name" value="OMPR_PHOB"/>
    <property type="match status" value="1"/>
</dbReference>
<dbReference type="FunFam" id="3.40.50.2300:FF:000001">
    <property type="entry name" value="DNA-binding response regulator PhoB"/>
    <property type="match status" value="1"/>
</dbReference>
<reference evidence="8" key="1">
    <citation type="submission" date="2019-08" db="EMBL/GenBank/DDBJ databases">
        <authorList>
            <person name="Kucharzyk K."/>
            <person name="Murdoch R.W."/>
            <person name="Higgins S."/>
            <person name="Loffler F."/>
        </authorList>
    </citation>
    <scope>NUCLEOTIDE SEQUENCE</scope>
</reference>
<evidence type="ECO:0000313" key="8">
    <source>
        <dbReference type="EMBL" id="MPN28307.1"/>
    </source>
</evidence>
<dbReference type="FunFam" id="1.10.10.10:FF:000018">
    <property type="entry name" value="DNA-binding response regulator ResD"/>
    <property type="match status" value="1"/>
</dbReference>
<dbReference type="InterPro" id="IPR036388">
    <property type="entry name" value="WH-like_DNA-bd_sf"/>
</dbReference>
<comment type="caution">
    <text evidence="8">The sequence shown here is derived from an EMBL/GenBank/DDBJ whole genome shotgun (WGS) entry which is preliminary data.</text>
</comment>
<dbReference type="SUPFAM" id="SSF52172">
    <property type="entry name" value="CheY-like"/>
    <property type="match status" value="1"/>
</dbReference>
<dbReference type="InterPro" id="IPR001867">
    <property type="entry name" value="OmpR/PhoB-type_DNA-bd"/>
</dbReference>
<evidence type="ECO:0000256" key="4">
    <source>
        <dbReference type="ARBA" id="ARBA00023125"/>
    </source>
</evidence>
<organism evidence="8">
    <name type="scientific">bioreactor metagenome</name>
    <dbReference type="NCBI Taxonomy" id="1076179"/>
    <lineage>
        <taxon>unclassified sequences</taxon>
        <taxon>metagenomes</taxon>
        <taxon>ecological metagenomes</taxon>
    </lineage>
</organism>
<dbReference type="AlphaFoldDB" id="A0A645GN77"/>